<feature type="signal peptide" evidence="2">
    <location>
        <begin position="1"/>
        <end position="26"/>
    </location>
</feature>
<dbReference type="EMBL" id="CAMXCT020004201">
    <property type="protein sequence ID" value="CAL1161463.1"/>
    <property type="molecule type" value="Genomic_DNA"/>
</dbReference>
<dbReference type="InterPro" id="IPR001660">
    <property type="entry name" value="SAM"/>
</dbReference>
<evidence type="ECO:0000256" key="2">
    <source>
        <dbReference type="SAM" id="SignalP"/>
    </source>
</evidence>
<dbReference type="PROSITE" id="PS50105">
    <property type="entry name" value="SAM_DOMAIN"/>
    <property type="match status" value="1"/>
</dbReference>
<keyword evidence="2" id="KW-0732">Signal</keyword>
<dbReference type="Gene3D" id="1.10.150.50">
    <property type="entry name" value="Transcription Factor, Ets-1"/>
    <property type="match status" value="1"/>
</dbReference>
<feature type="coiled-coil region" evidence="1">
    <location>
        <begin position="470"/>
        <end position="539"/>
    </location>
</feature>
<dbReference type="Proteomes" id="UP001152797">
    <property type="component" value="Unassembled WGS sequence"/>
</dbReference>
<reference evidence="4" key="1">
    <citation type="submission" date="2022-10" db="EMBL/GenBank/DDBJ databases">
        <authorList>
            <person name="Chen Y."/>
            <person name="Dougan E. K."/>
            <person name="Chan C."/>
            <person name="Rhodes N."/>
            <person name="Thang M."/>
        </authorList>
    </citation>
    <scope>NUCLEOTIDE SEQUENCE</scope>
</reference>
<evidence type="ECO:0000259" key="3">
    <source>
        <dbReference type="PROSITE" id="PS50105"/>
    </source>
</evidence>
<evidence type="ECO:0000313" key="4">
    <source>
        <dbReference type="EMBL" id="CAI4008088.1"/>
    </source>
</evidence>
<name>A0A9P1DG98_9DINO</name>
<feature type="chain" id="PRO_5043271333" evidence="2">
    <location>
        <begin position="27"/>
        <end position="649"/>
    </location>
</feature>
<feature type="domain" description="SAM" evidence="3">
    <location>
        <begin position="68"/>
        <end position="131"/>
    </location>
</feature>
<evidence type="ECO:0000256" key="1">
    <source>
        <dbReference type="SAM" id="Coils"/>
    </source>
</evidence>
<accession>A0A9P1DG98</accession>
<dbReference type="CDD" id="cd09487">
    <property type="entry name" value="SAM_superfamily"/>
    <property type="match status" value="1"/>
</dbReference>
<dbReference type="OrthoDB" id="448455at2759"/>
<gene>
    <name evidence="4" type="ORF">C1SCF055_LOCUS33568</name>
</gene>
<organism evidence="4">
    <name type="scientific">Cladocopium goreaui</name>
    <dbReference type="NCBI Taxonomy" id="2562237"/>
    <lineage>
        <taxon>Eukaryota</taxon>
        <taxon>Sar</taxon>
        <taxon>Alveolata</taxon>
        <taxon>Dinophyceae</taxon>
        <taxon>Suessiales</taxon>
        <taxon>Symbiodiniaceae</taxon>
        <taxon>Cladocopium</taxon>
    </lineage>
</organism>
<keyword evidence="6" id="KW-1185">Reference proteome</keyword>
<dbReference type="Pfam" id="PF00536">
    <property type="entry name" value="SAM_1"/>
    <property type="match status" value="1"/>
</dbReference>
<protein>
    <submittedName>
        <fullName evidence="5">SAM domain-containing protein</fullName>
    </submittedName>
</protein>
<dbReference type="SMART" id="SM00454">
    <property type="entry name" value="SAM"/>
    <property type="match status" value="1"/>
</dbReference>
<proteinExistence type="predicted"/>
<dbReference type="InterPro" id="IPR013761">
    <property type="entry name" value="SAM/pointed_sf"/>
</dbReference>
<dbReference type="SUPFAM" id="SSF47769">
    <property type="entry name" value="SAM/Pointed domain"/>
    <property type="match status" value="1"/>
</dbReference>
<sequence>MPVRRSHRVWPFVAMALLFRMQLVNFCGTPSPHRRLNTALNWWRRKSEEPSPEPVPITPVSNVDISSMDIRSVSCWLATLDLEQYVPNFEAASVNGLMLQDLTDEDLEVVGVDQPFHRKKILTHRNVLVEKGFETLSFPERWHLDRVCEASKVNDPVLEPQLFAEEVLTKMKLQGMEIGSHQEAEALVKSLDTLVVDLLEQNVYLDTLEAINLYTRSQTAQAGLGSDGSGSVRQDIQEDQLQILAAANSLQEGISATQSNIKQLAVAMLMYCKSVTPSKMSDSDKDAARSRLEETLQTWKDKMLDQGKKASICNQGFVRRTAARIMSQLPGGAAVRSNLEEFSKLREEKEQEAEKCKRIYDLADPELQLALKARKDGGLKKMIQFEEEKLRRLEKRQDSLLEKKGKLEKLKEDYRVFRSQQRNETKNIRDWHIKRWWRSMWKEEMEVYENQVTKDEEHRQADERDLDRKLEKIDDELIDISDKKEKLRDDIEELKVKDSQEFWTSKLSAEGLLAAEAEVKRKDEKLKFIQEQLLEAMKKTGVANPELAADLITQHERSSILLSETSKKSKVVAQGMQEIISQVEMTIHDSSNVMEQVASALLIIHDEHQEQMRRLKKSKPQVLKNVWESKAVFLAPLAPESPASLNRTA</sequence>
<feature type="coiled-coil region" evidence="1">
    <location>
        <begin position="383"/>
        <end position="413"/>
    </location>
</feature>
<evidence type="ECO:0000313" key="5">
    <source>
        <dbReference type="EMBL" id="CAL4795400.1"/>
    </source>
</evidence>
<dbReference type="EMBL" id="CAMXCT030004201">
    <property type="protein sequence ID" value="CAL4795400.1"/>
    <property type="molecule type" value="Genomic_DNA"/>
</dbReference>
<reference evidence="5 6" key="2">
    <citation type="submission" date="2024-05" db="EMBL/GenBank/DDBJ databases">
        <authorList>
            <person name="Chen Y."/>
            <person name="Shah S."/>
            <person name="Dougan E. K."/>
            <person name="Thang M."/>
            <person name="Chan C."/>
        </authorList>
    </citation>
    <scope>NUCLEOTIDE SEQUENCE [LARGE SCALE GENOMIC DNA]</scope>
</reference>
<dbReference type="EMBL" id="CAMXCT010004201">
    <property type="protein sequence ID" value="CAI4008088.1"/>
    <property type="molecule type" value="Genomic_DNA"/>
</dbReference>
<evidence type="ECO:0000313" key="6">
    <source>
        <dbReference type="Proteomes" id="UP001152797"/>
    </source>
</evidence>
<keyword evidence="1" id="KW-0175">Coiled coil</keyword>
<comment type="caution">
    <text evidence="4">The sequence shown here is derived from an EMBL/GenBank/DDBJ whole genome shotgun (WGS) entry which is preliminary data.</text>
</comment>
<dbReference type="AlphaFoldDB" id="A0A9P1DG98"/>